<comment type="caution">
    <text evidence="3">The sequence shown here is derived from an EMBL/GenBank/DDBJ whole genome shotgun (WGS) entry which is preliminary data.</text>
</comment>
<keyword evidence="4" id="KW-1185">Reference proteome</keyword>
<keyword evidence="2" id="KW-1133">Transmembrane helix</keyword>
<evidence type="ECO:0000313" key="4">
    <source>
        <dbReference type="Proteomes" id="UP001180020"/>
    </source>
</evidence>
<dbReference type="AlphaFoldDB" id="A0AAV9C4T0"/>
<keyword evidence="2" id="KW-0472">Membrane</keyword>
<name>A0AAV9C4T0_ACOCL</name>
<dbReference type="EMBL" id="JAUJYO010000021">
    <property type="protein sequence ID" value="KAK1283716.1"/>
    <property type="molecule type" value="Genomic_DNA"/>
</dbReference>
<feature type="transmembrane region" description="Helical" evidence="2">
    <location>
        <begin position="6"/>
        <end position="26"/>
    </location>
</feature>
<evidence type="ECO:0000313" key="3">
    <source>
        <dbReference type="EMBL" id="KAK1283716.1"/>
    </source>
</evidence>
<evidence type="ECO:0000256" key="2">
    <source>
        <dbReference type="SAM" id="Phobius"/>
    </source>
</evidence>
<keyword evidence="2" id="KW-0812">Transmembrane</keyword>
<dbReference type="Proteomes" id="UP001180020">
    <property type="component" value="Unassembled WGS sequence"/>
</dbReference>
<evidence type="ECO:0000256" key="1">
    <source>
        <dbReference type="SAM" id="MobiDB-lite"/>
    </source>
</evidence>
<proteinExistence type="predicted"/>
<reference evidence="3" key="1">
    <citation type="journal article" date="2023" name="Nat. Commun.">
        <title>Diploid and tetraploid genomes of Acorus and the evolution of monocots.</title>
        <authorList>
            <person name="Ma L."/>
            <person name="Liu K.W."/>
            <person name="Li Z."/>
            <person name="Hsiao Y.Y."/>
            <person name="Qi Y."/>
            <person name="Fu T."/>
            <person name="Tang G.D."/>
            <person name="Zhang D."/>
            <person name="Sun W.H."/>
            <person name="Liu D.K."/>
            <person name="Li Y."/>
            <person name="Chen G.Z."/>
            <person name="Liu X.D."/>
            <person name="Liao X.Y."/>
            <person name="Jiang Y.T."/>
            <person name="Yu X."/>
            <person name="Hao Y."/>
            <person name="Huang J."/>
            <person name="Zhao X.W."/>
            <person name="Ke S."/>
            <person name="Chen Y.Y."/>
            <person name="Wu W.L."/>
            <person name="Hsu J.L."/>
            <person name="Lin Y.F."/>
            <person name="Huang M.D."/>
            <person name="Li C.Y."/>
            <person name="Huang L."/>
            <person name="Wang Z.W."/>
            <person name="Zhao X."/>
            <person name="Zhong W.Y."/>
            <person name="Peng D.H."/>
            <person name="Ahmad S."/>
            <person name="Lan S."/>
            <person name="Zhang J.S."/>
            <person name="Tsai W.C."/>
            <person name="Van de Peer Y."/>
            <person name="Liu Z.J."/>
        </authorList>
    </citation>
    <scope>NUCLEOTIDE SEQUENCE</scope>
    <source>
        <strain evidence="3">CP</strain>
    </source>
</reference>
<reference evidence="3" key="2">
    <citation type="submission" date="2023-06" db="EMBL/GenBank/DDBJ databases">
        <authorList>
            <person name="Ma L."/>
            <person name="Liu K.-W."/>
            <person name="Li Z."/>
            <person name="Hsiao Y.-Y."/>
            <person name="Qi Y."/>
            <person name="Fu T."/>
            <person name="Tang G."/>
            <person name="Zhang D."/>
            <person name="Sun W.-H."/>
            <person name="Liu D.-K."/>
            <person name="Li Y."/>
            <person name="Chen G.-Z."/>
            <person name="Liu X.-D."/>
            <person name="Liao X.-Y."/>
            <person name="Jiang Y.-T."/>
            <person name="Yu X."/>
            <person name="Hao Y."/>
            <person name="Huang J."/>
            <person name="Zhao X.-W."/>
            <person name="Ke S."/>
            <person name="Chen Y.-Y."/>
            <person name="Wu W.-L."/>
            <person name="Hsu J.-L."/>
            <person name="Lin Y.-F."/>
            <person name="Huang M.-D."/>
            <person name="Li C.-Y."/>
            <person name="Huang L."/>
            <person name="Wang Z.-W."/>
            <person name="Zhao X."/>
            <person name="Zhong W.-Y."/>
            <person name="Peng D.-H."/>
            <person name="Ahmad S."/>
            <person name="Lan S."/>
            <person name="Zhang J.-S."/>
            <person name="Tsai W.-C."/>
            <person name="Van De Peer Y."/>
            <person name="Liu Z.-J."/>
        </authorList>
    </citation>
    <scope>NUCLEOTIDE SEQUENCE</scope>
    <source>
        <strain evidence="3">CP</strain>
        <tissue evidence="3">Leaves</tissue>
    </source>
</reference>
<protein>
    <submittedName>
        <fullName evidence="3">AMP deaminase</fullName>
    </submittedName>
</protein>
<feature type="region of interest" description="Disordered" evidence="1">
    <location>
        <begin position="44"/>
        <end position="101"/>
    </location>
</feature>
<organism evidence="3 4">
    <name type="scientific">Acorus calamus</name>
    <name type="common">Sweet flag</name>
    <dbReference type="NCBI Taxonomy" id="4465"/>
    <lineage>
        <taxon>Eukaryota</taxon>
        <taxon>Viridiplantae</taxon>
        <taxon>Streptophyta</taxon>
        <taxon>Embryophyta</taxon>
        <taxon>Tracheophyta</taxon>
        <taxon>Spermatophyta</taxon>
        <taxon>Magnoliopsida</taxon>
        <taxon>Liliopsida</taxon>
        <taxon>Acoraceae</taxon>
        <taxon>Acorus</taxon>
    </lineage>
</organism>
<feature type="compositionally biased region" description="Gly residues" evidence="1">
    <location>
        <begin position="84"/>
        <end position="95"/>
    </location>
</feature>
<gene>
    <name evidence="3" type="primary">AMPD</name>
    <name evidence="3" type="ORF">QJS10_CPB21g01300</name>
</gene>
<accession>A0AAV9C4T0</accession>
<sequence>MDAYALHLAMAALVGASFMAVSAYYMHRKTLTEILDFARSIDRDRDARGDSDDEAVSPAHSKKAAGEKERSQRRAAVTTTSMAGGRGRGTTGGGARFPCRT</sequence>